<evidence type="ECO:0000313" key="1">
    <source>
        <dbReference type="EMBL" id="KAJ3259294.1"/>
    </source>
</evidence>
<organism evidence="1 2">
    <name type="scientific">Boothiomyces macroporosus</name>
    <dbReference type="NCBI Taxonomy" id="261099"/>
    <lineage>
        <taxon>Eukaryota</taxon>
        <taxon>Fungi</taxon>
        <taxon>Fungi incertae sedis</taxon>
        <taxon>Chytridiomycota</taxon>
        <taxon>Chytridiomycota incertae sedis</taxon>
        <taxon>Chytridiomycetes</taxon>
        <taxon>Rhizophydiales</taxon>
        <taxon>Terramycetaceae</taxon>
        <taxon>Boothiomyces</taxon>
    </lineage>
</organism>
<name>A0AAD5UM85_9FUNG</name>
<dbReference type="AlphaFoldDB" id="A0AAD5UM85"/>
<gene>
    <name evidence="1" type="ORF">HK103_002492</name>
</gene>
<comment type="caution">
    <text evidence="1">The sequence shown here is derived from an EMBL/GenBank/DDBJ whole genome shotgun (WGS) entry which is preliminary data.</text>
</comment>
<accession>A0AAD5UM85</accession>
<proteinExistence type="predicted"/>
<evidence type="ECO:0000313" key="2">
    <source>
        <dbReference type="Proteomes" id="UP001210925"/>
    </source>
</evidence>
<reference evidence="1" key="1">
    <citation type="submission" date="2020-05" db="EMBL/GenBank/DDBJ databases">
        <title>Phylogenomic resolution of chytrid fungi.</title>
        <authorList>
            <person name="Stajich J.E."/>
            <person name="Amses K."/>
            <person name="Simmons R."/>
            <person name="Seto K."/>
            <person name="Myers J."/>
            <person name="Bonds A."/>
            <person name="Quandt C.A."/>
            <person name="Barry K."/>
            <person name="Liu P."/>
            <person name="Grigoriev I."/>
            <person name="Longcore J.E."/>
            <person name="James T.Y."/>
        </authorList>
    </citation>
    <scope>NUCLEOTIDE SEQUENCE</scope>
    <source>
        <strain evidence="1">PLAUS21</strain>
    </source>
</reference>
<protein>
    <submittedName>
        <fullName evidence="1">Uncharacterized protein</fullName>
    </submittedName>
</protein>
<dbReference type="EMBL" id="JADGKB010000019">
    <property type="protein sequence ID" value="KAJ3259294.1"/>
    <property type="molecule type" value="Genomic_DNA"/>
</dbReference>
<keyword evidence="2" id="KW-1185">Reference proteome</keyword>
<sequence length="67" mass="7558">MIADKEKAFVSSQSVIESQKPLSELISSNIAKSKLKNEKPSKDFFGRTIKPQDTIAKKMNTHICIYD</sequence>
<dbReference type="Proteomes" id="UP001210925">
    <property type="component" value="Unassembled WGS sequence"/>
</dbReference>